<dbReference type="InterPro" id="IPR011701">
    <property type="entry name" value="MFS"/>
</dbReference>
<dbReference type="EMBL" id="CP013015">
    <property type="protein sequence ID" value="AMM41519.1"/>
    <property type="molecule type" value="Genomic_DNA"/>
</dbReference>
<organism evidence="9 10">
    <name type="scientific">Desulfofervidus auxilii</name>
    <dbReference type="NCBI Taxonomy" id="1621989"/>
    <lineage>
        <taxon>Bacteria</taxon>
        <taxon>Pseudomonadati</taxon>
        <taxon>Thermodesulfobacteriota</taxon>
        <taxon>Candidatus Desulfofervidia</taxon>
        <taxon>Candidatus Desulfofervidales</taxon>
        <taxon>Candidatus Desulfofervidaceae</taxon>
        <taxon>Candidatus Desulfofervidus</taxon>
    </lineage>
</organism>
<evidence type="ECO:0000256" key="1">
    <source>
        <dbReference type="ARBA" id="ARBA00004651"/>
    </source>
</evidence>
<keyword evidence="3" id="KW-1003">Cell membrane</keyword>
<dbReference type="NCBIfam" id="TIGR00711">
    <property type="entry name" value="efflux_EmrB"/>
    <property type="match status" value="1"/>
</dbReference>
<keyword evidence="4 7" id="KW-0812">Transmembrane</keyword>
<feature type="transmembrane region" description="Helical" evidence="7">
    <location>
        <begin position="49"/>
        <end position="70"/>
    </location>
</feature>
<dbReference type="PROSITE" id="PS50850">
    <property type="entry name" value="MFS"/>
    <property type="match status" value="1"/>
</dbReference>
<feature type="transmembrane region" description="Helical" evidence="7">
    <location>
        <begin position="9"/>
        <end position="29"/>
    </location>
</feature>
<gene>
    <name evidence="9" type="ORF">HS1_001725</name>
</gene>
<feature type="transmembrane region" description="Helical" evidence="7">
    <location>
        <begin position="365"/>
        <end position="384"/>
    </location>
</feature>
<reference evidence="9 10" key="1">
    <citation type="submission" date="2015-10" db="EMBL/GenBank/DDBJ databases">
        <title>Candidatus Desulfofervidus auxilii, a hydrogenotrophic sulfate-reducing bacterium involved in the thermophilic anaerobic oxidation of methane.</title>
        <authorList>
            <person name="Krukenberg V."/>
            <person name="Richter M."/>
            <person name="Wegener G."/>
        </authorList>
    </citation>
    <scope>NUCLEOTIDE SEQUENCE [LARGE SCALE GENOMIC DNA]</scope>
    <source>
        <strain evidence="9 10">HS1</strain>
    </source>
</reference>
<accession>A0A7U4TH60</accession>
<feature type="transmembrane region" description="Helical" evidence="7">
    <location>
        <begin position="77"/>
        <end position="96"/>
    </location>
</feature>
<dbReference type="GO" id="GO:0005886">
    <property type="term" value="C:plasma membrane"/>
    <property type="evidence" value="ECO:0007669"/>
    <property type="project" value="UniProtKB-SubCell"/>
</dbReference>
<name>A0A7U4TH60_DESA2</name>
<dbReference type="Pfam" id="PF07690">
    <property type="entry name" value="MFS_1"/>
    <property type="match status" value="1"/>
</dbReference>
<evidence type="ECO:0000256" key="6">
    <source>
        <dbReference type="ARBA" id="ARBA00023136"/>
    </source>
</evidence>
<evidence type="ECO:0000256" key="5">
    <source>
        <dbReference type="ARBA" id="ARBA00022989"/>
    </source>
</evidence>
<dbReference type="PANTHER" id="PTHR23501">
    <property type="entry name" value="MAJOR FACILITATOR SUPERFAMILY"/>
    <property type="match status" value="1"/>
</dbReference>
<dbReference type="InterPro" id="IPR036259">
    <property type="entry name" value="MFS_trans_sf"/>
</dbReference>
<dbReference type="CDD" id="cd17503">
    <property type="entry name" value="MFS_LmrB_MDR_like"/>
    <property type="match status" value="1"/>
</dbReference>
<feature type="transmembrane region" description="Helical" evidence="7">
    <location>
        <begin position="163"/>
        <end position="186"/>
    </location>
</feature>
<dbReference type="Proteomes" id="UP000070560">
    <property type="component" value="Chromosome"/>
</dbReference>
<feature type="transmembrane region" description="Helical" evidence="7">
    <location>
        <begin position="476"/>
        <end position="494"/>
    </location>
</feature>
<feature type="domain" description="Major facilitator superfamily (MFS) profile" evidence="8">
    <location>
        <begin position="11"/>
        <end position="498"/>
    </location>
</feature>
<keyword evidence="5 7" id="KW-1133">Transmembrane helix</keyword>
<dbReference type="OrthoDB" id="9807274at2"/>
<feature type="transmembrane region" description="Helical" evidence="7">
    <location>
        <begin position="332"/>
        <end position="353"/>
    </location>
</feature>
<feature type="transmembrane region" description="Helical" evidence="7">
    <location>
        <begin position="396"/>
        <end position="417"/>
    </location>
</feature>
<feature type="transmembrane region" description="Helical" evidence="7">
    <location>
        <begin position="298"/>
        <end position="320"/>
    </location>
</feature>
<dbReference type="InterPro" id="IPR005829">
    <property type="entry name" value="Sugar_transporter_CS"/>
</dbReference>
<feature type="transmembrane region" description="Helical" evidence="7">
    <location>
        <begin position="267"/>
        <end position="292"/>
    </location>
</feature>
<comment type="subcellular location">
    <subcellularLocation>
        <location evidence="1">Cell membrane</location>
        <topology evidence="1">Multi-pass membrane protein</topology>
    </subcellularLocation>
</comment>
<keyword evidence="6 7" id="KW-0472">Membrane</keyword>
<dbReference type="RefSeq" id="WP_066064012.1">
    <property type="nucleotide sequence ID" value="NZ_CP013015.1"/>
</dbReference>
<dbReference type="KEGG" id="daw:HS1_001725"/>
<dbReference type="InterPro" id="IPR004638">
    <property type="entry name" value="EmrB-like"/>
</dbReference>
<feature type="transmembrane region" description="Helical" evidence="7">
    <location>
        <begin position="136"/>
        <end position="157"/>
    </location>
</feature>
<dbReference type="SUPFAM" id="SSF103473">
    <property type="entry name" value="MFS general substrate transporter"/>
    <property type="match status" value="1"/>
</dbReference>
<sequence>MEKTSVNKWLVVGTVMLPTMMEIIDTTVVNVSLPHIQGSLSVGVEEVTWVLTSYLISNAIIIPMTAWLASIFGRKRYVLFSISLFTFSSLMCGTASSLSFLVFFRFLQGLAGGGLQPTSQAILLESFPLKERGMAISIYMMGTVMGPTIGPILGGWITDHWGWRWIFYINLPVGVISLFMVTFFIFDPAYIKRKIKKVDYWGLCFLSIGLASLQTVLDKGHLKDWFSSRFIVVLSVISFSLLVLFVINEIRTKQPLVQLRIFKKRSYAIGCTIIFLGFFAFFGSVVLLPLYVQKLMGYTAFLAGLVMGPGAIASIFFLPLVGRLTKFIDARYLLAIGFMGQLLALYLMSHFTLQIGFWQIIWPRLIQGASLAFFFVPLATVAFMEVKKQEMGNATAIYNLLRNLGASFGTAIVTTILSRRAQFHQNRLIEHLSPTDIPFQQSYEQLRHYFPSDFHALGGIYRELLHQTNMLAFNDAFFFCFFLFLILLPSLIILKKAKKTF</sequence>
<dbReference type="AlphaFoldDB" id="A0A7U4TH60"/>
<evidence type="ECO:0000259" key="8">
    <source>
        <dbReference type="PROSITE" id="PS50850"/>
    </source>
</evidence>
<protein>
    <submittedName>
        <fullName evidence="9">DSBA oxidoreductase</fullName>
    </submittedName>
</protein>
<dbReference type="PROSITE" id="PS00217">
    <property type="entry name" value="SUGAR_TRANSPORT_2"/>
    <property type="match status" value="1"/>
</dbReference>
<evidence type="ECO:0000256" key="4">
    <source>
        <dbReference type="ARBA" id="ARBA00022692"/>
    </source>
</evidence>
<proteinExistence type="predicted"/>
<dbReference type="InterPro" id="IPR020846">
    <property type="entry name" value="MFS_dom"/>
</dbReference>
<dbReference type="Gene3D" id="1.20.1720.10">
    <property type="entry name" value="Multidrug resistance protein D"/>
    <property type="match status" value="1"/>
</dbReference>
<feature type="transmembrane region" description="Helical" evidence="7">
    <location>
        <begin position="229"/>
        <end position="247"/>
    </location>
</feature>
<dbReference type="GO" id="GO:0022857">
    <property type="term" value="F:transmembrane transporter activity"/>
    <property type="evidence" value="ECO:0007669"/>
    <property type="project" value="InterPro"/>
</dbReference>
<keyword evidence="10" id="KW-1185">Reference proteome</keyword>
<evidence type="ECO:0000313" key="10">
    <source>
        <dbReference type="Proteomes" id="UP000070560"/>
    </source>
</evidence>
<evidence type="ECO:0000256" key="3">
    <source>
        <dbReference type="ARBA" id="ARBA00022475"/>
    </source>
</evidence>
<dbReference type="PANTHER" id="PTHR23501:SF174">
    <property type="entry name" value="MULTIDRUG EXPORT PROTEIN EMRB-RELATED"/>
    <property type="match status" value="1"/>
</dbReference>
<evidence type="ECO:0000256" key="7">
    <source>
        <dbReference type="SAM" id="Phobius"/>
    </source>
</evidence>
<evidence type="ECO:0000313" key="9">
    <source>
        <dbReference type="EMBL" id="AMM41519.1"/>
    </source>
</evidence>
<dbReference type="Gene3D" id="1.20.1250.20">
    <property type="entry name" value="MFS general substrate transporter like domains"/>
    <property type="match status" value="1"/>
</dbReference>
<keyword evidence="2" id="KW-0813">Transport</keyword>
<evidence type="ECO:0000256" key="2">
    <source>
        <dbReference type="ARBA" id="ARBA00022448"/>
    </source>
</evidence>